<name>A0A1A9EVQ1_9GAMM</name>
<dbReference type="STRING" id="1821621.A8C75_03290"/>
<dbReference type="PANTHER" id="PTHR32196:SF72">
    <property type="entry name" value="RIBOSE IMPORT PERMEASE PROTEIN RBSC"/>
    <property type="match status" value="1"/>
</dbReference>
<dbReference type="AlphaFoldDB" id="A0A1A9EVQ1"/>
<protein>
    <submittedName>
        <fullName evidence="8">Ribose ABC transporter</fullName>
    </submittedName>
</protein>
<evidence type="ECO:0000313" key="9">
    <source>
        <dbReference type="Proteomes" id="UP000078070"/>
    </source>
</evidence>
<reference evidence="9" key="1">
    <citation type="submission" date="2016-05" db="EMBL/GenBank/DDBJ databases">
        <authorList>
            <person name="Baek K."/>
            <person name="Yang S.-J."/>
        </authorList>
    </citation>
    <scope>NUCLEOTIDE SEQUENCE [LARGE SCALE GENOMIC DNA]</scope>
    <source>
        <strain evidence="9">ST58-10</strain>
    </source>
</reference>
<evidence type="ECO:0000256" key="7">
    <source>
        <dbReference type="SAM" id="Phobius"/>
    </source>
</evidence>
<feature type="transmembrane region" description="Helical" evidence="7">
    <location>
        <begin position="40"/>
        <end position="62"/>
    </location>
</feature>
<dbReference type="KEGG" id="mars:A8C75_03290"/>
<feature type="transmembrane region" description="Helical" evidence="7">
    <location>
        <begin position="297"/>
        <end position="317"/>
    </location>
</feature>
<evidence type="ECO:0000256" key="6">
    <source>
        <dbReference type="ARBA" id="ARBA00023136"/>
    </source>
</evidence>
<feature type="transmembrane region" description="Helical" evidence="7">
    <location>
        <begin position="168"/>
        <end position="189"/>
    </location>
</feature>
<keyword evidence="3" id="KW-1003">Cell membrane</keyword>
<feature type="transmembrane region" description="Helical" evidence="7">
    <location>
        <begin position="93"/>
        <end position="116"/>
    </location>
</feature>
<dbReference type="InterPro" id="IPR037294">
    <property type="entry name" value="ABC_BtuC-like"/>
</dbReference>
<gene>
    <name evidence="8" type="ORF">A8C75_03290</name>
</gene>
<evidence type="ECO:0000313" key="8">
    <source>
        <dbReference type="EMBL" id="ANG61593.1"/>
    </source>
</evidence>
<dbReference type="GO" id="GO:0005886">
    <property type="term" value="C:plasma membrane"/>
    <property type="evidence" value="ECO:0007669"/>
    <property type="project" value="UniProtKB-SubCell"/>
</dbReference>
<feature type="transmembrane region" description="Helical" evidence="7">
    <location>
        <begin position="69"/>
        <end position="87"/>
    </location>
</feature>
<feature type="transmembrane region" description="Helical" evidence="7">
    <location>
        <begin position="123"/>
        <end position="148"/>
    </location>
</feature>
<sequence>MILSQSKALVRRHTEVGILLVCLVLVVVFTLYSGDRWANYYNFASIAQVSATLGIMALGASLVMVTGEIDVSVGSIFGFSALTYLGMAPELGFVPAAILAMIAGAAIGALNGFLVTHFKAPSLIITLSTLMVFRGLTIALNEGFSFAIPYKERSVLDYQMLGGGDLLGLNTGVWWMLLIMLVLIVFMYMTPQGNRLLALGGSAASARSRGIRVNRYKIMAFMLCGLLAGIAGILDAGKIGVADSGMGQYMEMKAIAACVLGGTALAGGRISLVGVIAGAFALSSIQSFLIVNGIKTTWFQLLLGIIVVAAAVGDRALRDWALRGK</sequence>
<feature type="transmembrane region" description="Helical" evidence="7">
    <location>
        <begin position="216"/>
        <end position="234"/>
    </location>
</feature>
<dbReference type="OrthoDB" id="5422926at2"/>
<keyword evidence="6 7" id="KW-0472">Membrane</keyword>
<evidence type="ECO:0000256" key="1">
    <source>
        <dbReference type="ARBA" id="ARBA00004429"/>
    </source>
</evidence>
<dbReference type="Pfam" id="PF02653">
    <property type="entry name" value="BPD_transp_2"/>
    <property type="match status" value="1"/>
</dbReference>
<dbReference type="GO" id="GO:0022857">
    <property type="term" value="F:transmembrane transporter activity"/>
    <property type="evidence" value="ECO:0007669"/>
    <property type="project" value="InterPro"/>
</dbReference>
<comment type="similarity">
    <text evidence="2">Belongs to the binding-protein-dependent transport system permease family. AraH/RbsC subfamily.</text>
</comment>
<feature type="transmembrane region" description="Helical" evidence="7">
    <location>
        <begin position="16"/>
        <end position="34"/>
    </location>
</feature>
<keyword evidence="5 7" id="KW-1133">Transmembrane helix</keyword>
<dbReference type="RefSeq" id="WP_067378072.1">
    <property type="nucleotide sequence ID" value="NZ_CP015839.1"/>
</dbReference>
<dbReference type="InterPro" id="IPR001851">
    <property type="entry name" value="ABC_transp_permease"/>
</dbReference>
<dbReference type="CDD" id="cd06579">
    <property type="entry name" value="TM_PBP1_transp_AraH_like"/>
    <property type="match status" value="1"/>
</dbReference>
<dbReference type="SUPFAM" id="SSF81345">
    <property type="entry name" value="ABC transporter involved in vitamin B12 uptake, BtuC"/>
    <property type="match status" value="1"/>
</dbReference>
<organism evidence="8 9">
    <name type="scientific">Marinobacterium aestuarii</name>
    <dbReference type="NCBI Taxonomy" id="1821621"/>
    <lineage>
        <taxon>Bacteria</taxon>
        <taxon>Pseudomonadati</taxon>
        <taxon>Pseudomonadota</taxon>
        <taxon>Gammaproteobacteria</taxon>
        <taxon>Oceanospirillales</taxon>
        <taxon>Oceanospirillaceae</taxon>
        <taxon>Marinobacterium</taxon>
    </lineage>
</organism>
<keyword evidence="4 7" id="KW-0812">Transmembrane</keyword>
<dbReference type="PANTHER" id="PTHR32196">
    <property type="entry name" value="ABC TRANSPORTER PERMEASE PROTEIN YPHD-RELATED-RELATED"/>
    <property type="match status" value="1"/>
</dbReference>
<proteinExistence type="inferred from homology"/>
<evidence type="ECO:0000256" key="2">
    <source>
        <dbReference type="ARBA" id="ARBA00007942"/>
    </source>
</evidence>
<evidence type="ECO:0000256" key="5">
    <source>
        <dbReference type="ARBA" id="ARBA00022989"/>
    </source>
</evidence>
<dbReference type="EMBL" id="CP015839">
    <property type="protein sequence ID" value="ANG61593.1"/>
    <property type="molecule type" value="Genomic_DNA"/>
</dbReference>
<evidence type="ECO:0000256" key="3">
    <source>
        <dbReference type="ARBA" id="ARBA00022475"/>
    </source>
</evidence>
<reference evidence="8 9" key="2">
    <citation type="journal article" date="2018" name="Int. J. Syst. Evol. Microbiol.">
        <title>Marinobacterium aestuarii sp. nov., a benzene-degrading marine bacterium isolated from estuary sediment.</title>
        <authorList>
            <person name="Bae S.S."/>
            <person name="Jung J."/>
            <person name="Chung D."/>
            <person name="Baek K."/>
        </authorList>
    </citation>
    <scope>NUCLEOTIDE SEQUENCE [LARGE SCALE GENOMIC DNA]</scope>
    <source>
        <strain evidence="8 9">ST58-10</strain>
    </source>
</reference>
<accession>A0A1A9EVQ1</accession>
<dbReference type="Proteomes" id="UP000078070">
    <property type="component" value="Chromosome"/>
</dbReference>
<comment type="subcellular location">
    <subcellularLocation>
        <location evidence="1">Cell inner membrane</location>
        <topology evidence="1">Multi-pass membrane protein</topology>
    </subcellularLocation>
</comment>
<keyword evidence="9" id="KW-1185">Reference proteome</keyword>
<evidence type="ECO:0000256" key="4">
    <source>
        <dbReference type="ARBA" id="ARBA00022692"/>
    </source>
</evidence>